<evidence type="ECO:0000256" key="1">
    <source>
        <dbReference type="ARBA" id="ARBA00001255"/>
    </source>
</evidence>
<evidence type="ECO:0000256" key="3">
    <source>
        <dbReference type="ARBA" id="ARBA00022729"/>
    </source>
</evidence>
<dbReference type="InterPro" id="IPR056441">
    <property type="entry name" value="Beta-barrel_GLAA-B_II"/>
</dbReference>
<evidence type="ECO:0000256" key="6">
    <source>
        <dbReference type="ARBA" id="ARBA00023295"/>
    </source>
</evidence>
<feature type="domain" description="GLAA-B beta-barrel" evidence="8">
    <location>
        <begin position="147"/>
        <end position="238"/>
    </location>
</feature>
<gene>
    <name evidence="10" type="ORF">C4H11_09635</name>
</gene>
<name>A0ABM6TB25_9BACE</name>
<organism evidence="10 11">
    <name type="scientific">Bacteroides zoogleoformans</name>
    <dbReference type="NCBI Taxonomy" id="28119"/>
    <lineage>
        <taxon>Bacteria</taxon>
        <taxon>Pseudomonadati</taxon>
        <taxon>Bacteroidota</taxon>
        <taxon>Bacteroidia</taxon>
        <taxon>Bacteroidales</taxon>
        <taxon>Bacteroidaceae</taxon>
        <taxon>Bacteroides</taxon>
    </lineage>
</organism>
<evidence type="ECO:0000256" key="2">
    <source>
        <dbReference type="ARBA" id="ARBA00001271"/>
    </source>
</evidence>
<dbReference type="SMART" id="SM00710">
    <property type="entry name" value="PbH1"/>
    <property type="match status" value="6"/>
</dbReference>
<dbReference type="Pfam" id="PF23763">
    <property type="entry name" value="Beta-barrel_GLAA-B_I"/>
    <property type="match status" value="1"/>
</dbReference>
<keyword evidence="6" id="KW-0326">Glycosidase</keyword>
<evidence type="ECO:0000256" key="5">
    <source>
        <dbReference type="ARBA" id="ARBA00022801"/>
    </source>
</evidence>
<dbReference type="InterPro" id="IPR012334">
    <property type="entry name" value="Pectin_lyas_fold"/>
</dbReference>
<dbReference type="InterPro" id="IPR011050">
    <property type="entry name" value="Pectin_lyase_fold/virulence"/>
</dbReference>
<dbReference type="Pfam" id="PF23764">
    <property type="entry name" value="Beta-barrel_GLAA-B_II"/>
    <property type="match status" value="1"/>
</dbReference>
<evidence type="ECO:0000259" key="8">
    <source>
        <dbReference type="Pfam" id="PF23763"/>
    </source>
</evidence>
<comment type="catalytic activity">
    <reaction evidence="2">
        <text>Hydrolysis of terminal, non-reducing branched (1-&gt;3)-alpha-D-galactosidic residues, producing free D-galactose.</text>
        <dbReference type="EC" id="3.2.1.n1"/>
    </reaction>
</comment>
<keyword evidence="4" id="KW-0677">Repeat</keyword>
<dbReference type="RefSeq" id="WP_106043318.1">
    <property type="nucleotide sequence ID" value="NZ_CP027231.1"/>
</dbReference>
<feature type="signal peptide" evidence="7">
    <location>
        <begin position="1"/>
        <end position="21"/>
    </location>
</feature>
<evidence type="ECO:0000256" key="7">
    <source>
        <dbReference type="SAM" id="SignalP"/>
    </source>
</evidence>
<dbReference type="SUPFAM" id="SSF51126">
    <property type="entry name" value="Pectin lyase-like"/>
    <property type="match status" value="1"/>
</dbReference>
<dbReference type="Gene3D" id="2.160.20.10">
    <property type="entry name" value="Single-stranded right-handed beta-helix, Pectin lyase-like"/>
    <property type="match status" value="2"/>
</dbReference>
<keyword evidence="5" id="KW-0378">Hydrolase</keyword>
<evidence type="ECO:0000313" key="11">
    <source>
        <dbReference type="Proteomes" id="UP000238304"/>
    </source>
</evidence>
<keyword evidence="11" id="KW-1185">Reference proteome</keyword>
<evidence type="ECO:0000313" key="10">
    <source>
        <dbReference type="EMBL" id="AVM54064.1"/>
    </source>
</evidence>
<dbReference type="Proteomes" id="UP000238304">
    <property type="component" value="Chromosome"/>
</dbReference>
<dbReference type="InterPro" id="IPR057275">
    <property type="entry name" value="Beta-barrel_GLAA-B_I"/>
</dbReference>
<accession>A0ABM6TB25</accession>
<protein>
    <submittedName>
        <fullName evidence="10">Alpha-1,3-galactosidase A</fullName>
    </submittedName>
</protein>
<feature type="domain" description="GLAA-B beta-barrel" evidence="9">
    <location>
        <begin position="346"/>
        <end position="409"/>
    </location>
</feature>
<evidence type="ECO:0000256" key="4">
    <source>
        <dbReference type="ARBA" id="ARBA00022737"/>
    </source>
</evidence>
<proteinExistence type="predicted"/>
<dbReference type="InterPro" id="IPR006626">
    <property type="entry name" value="PbH1"/>
</dbReference>
<comment type="catalytic activity">
    <reaction evidence="1">
        <text>Hydrolysis of terminal, non-reducing alpha-D-galactose residues in alpha-D-galactosides, including galactose oligosaccharides, galactomannans and galactolipids.</text>
        <dbReference type="EC" id="3.2.1.22"/>
    </reaction>
</comment>
<sequence>MRTISILFMLLLYALSLSVQQKDVVYVSDFGVKPYTYENCVEKLQLAIKACKERNARTLVFEKGRYDFWPEGAVCKEYFITNTSTAEECPSKVKTIGLFFEEMDGLTIEGNGATLMFHGKMTMIAFAHCKRMILKDIHLDFERPGGSEMTYTKADAEGVEVVFHKDSRYEIVDGKIHLYGEGWRSNRIHCIEYDPKTEFFFYSRGWKTLSASKAEEVAPGIVRFTTPESFHPQVGNTLTMRDIIRDQVGLFLFQSKDITLDNVGVHYMHGLGIVSQYTENITMNNVRCEPREGSGRILASSADFMHFSGCSGKISITGCRYTGAQDDPINVHGTNLRVTKQSDLRTLTLRFMHGQSYGFDAYFEGDTVAFVNTATMERYAYAKVETVKRLTDYTLELNLDRDIPSALKLNSDCVENMSRTPEVEIRNCRFTRTSTRGTLMTTPRKVVIVDNVYYKTGMSAILIEGDANDWFESGPVKDVLIKGNTFIECAHAGGPENAVIAIRPSNTVIDADCPVHRNIRIENNIFKTLGNPVLYAKSTQGLIFRENVVEKEDTIVFSDDKPLFYLIGCKDVVIKGNEMNEEDRRLLLLEKMKRRFVKTDGKMRIKNAQ</sequence>
<dbReference type="EMBL" id="CP027231">
    <property type="protein sequence ID" value="AVM54064.1"/>
    <property type="molecule type" value="Genomic_DNA"/>
</dbReference>
<feature type="chain" id="PRO_5046965225" evidence="7">
    <location>
        <begin position="22"/>
        <end position="609"/>
    </location>
</feature>
<evidence type="ECO:0000259" key="9">
    <source>
        <dbReference type="Pfam" id="PF23764"/>
    </source>
</evidence>
<reference evidence="10 11" key="1">
    <citation type="submission" date="2018-02" db="EMBL/GenBank/DDBJ databases">
        <authorList>
            <person name="Holder M.E."/>
            <person name="Ajami N.J."/>
            <person name="Petrosino J.F."/>
        </authorList>
    </citation>
    <scope>NUCLEOTIDE SEQUENCE [LARGE SCALE GENOMIC DNA]</scope>
    <source>
        <strain evidence="10 11">ATCC 33285</strain>
    </source>
</reference>
<keyword evidence="3 7" id="KW-0732">Signal</keyword>